<sequence>MNGKTGSIVIDIVGLKPEPPGVKSLGNLGASIGRSVWDFCKEDRNRILFSLKVGLAVVLVSLLILFQAPYDVFGSNIIWAIITVAIMFEYTVGATFNRGFNRAVGSLLAGILAIGVAQLALRTGPLGEPILIGISIFLVGSVTTLMKQWARLAPYEYGFRVILFTYCLIVVSGYRMGNPLRIAMDRLYSIAIGAFVAVLVNVLVFPIWAGHQLHNDLVTAFNSIADSLQECVKKYLEEEEESENIEEQSLKALMDEFPDEPAYKKCKATLNSSSKFETLATSAKWEPPHGRFKQFFYPWAEYVKVGAVLRYCAYEVMALHGVLHSQIQAPYNLRIMFKSEIQDATNQAAELMRSLGKDIHNMRQSLKISQLKNVHSAAEKLQRAIDTHSYLLTPTCNIIDLSTASLSSLDDLPSLSAELNSNGSERSLNKQNSLRQQSRRPRRQHSWPWREMDVFDNGRCVGIEFLPRMRKLESTAAMSLANFTSLLIEFVARLDYLVETVDELSKMAKFNEVHQQ</sequence>
<keyword evidence="7 11" id="KW-0472">Membrane</keyword>
<evidence type="ECO:0000256" key="1">
    <source>
        <dbReference type="ARBA" id="ARBA00004141"/>
    </source>
</evidence>
<feature type="compositionally biased region" description="Polar residues" evidence="10">
    <location>
        <begin position="420"/>
        <end position="434"/>
    </location>
</feature>
<evidence type="ECO:0000256" key="3">
    <source>
        <dbReference type="ARBA" id="ARBA00022448"/>
    </source>
</evidence>
<dbReference type="Pfam" id="PF11744">
    <property type="entry name" value="ALMT"/>
    <property type="match status" value="1"/>
</dbReference>
<gene>
    <name evidence="12" type="ORF">CITCOLO1_LOCUS2550</name>
</gene>
<accession>A0ABP0XRW0</accession>
<evidence type="ECO:0000256" key="11">
    <source>
        <dbReference type="SAM" id="Phobius"/>
    </source>
</evidence>
<feature type="transmembrane region" description="Helical" evidence="11">
    <location>
        <begin position="157"/>
        <end position="175"/>
    </location>
</feature>
<keyword evidence="4 11" id="KW-0812">Transmembrane</keyword>
<evidence type="ECO:0008006" key="14">
    <source>
        <dbReference type="Google" id="ProtNLM"/>
    </source>
</evidence>
<feature type="transmembrane region" description="Helical" evidence="11">
    <location>
        <begin position="72"/>
        <end position="92"/>
    </location>
</feature>
<evidence type="ECO:0000313" key="12">
    <source>
        <dbReference type="EMBL" id="CAK9310909.1"/>
    </source>
</evidence>
<feature type="transmembrane region" description="Helical" evidence="11">
    <location>
        <begin position="47"/>
        <end position="66"/>
    </location>
</feature>
<keyword evidence="5 11" id="KW-1133">Transmembrane helix</keyword>
<evidence type="ECO:0000256" key="4">
    <source>
        <dbReference type="ARBA" id="ARBA00022692"/>
    </source>
</evidence>
<proteinExistence type="inferred from homology"/>
<evidence type="ECO:0000256" key="6">
    <source>
        <dbReference type="ARBA" id="ARBA00023065"/>
    </source>
</evidence>
<dbReference type="PANTHER" id="PTHR31086">
    <property type="entry name" value="ALUMINUM-ACTIVATED MALATE TRANSPORTER 10"/>
    <property type="match status" value="1"/>
</dbReference>
<keyword evidence="3" id="KW-0813">Transport</keyword>
<keyword evidence="8" id="KW-0407">Ion channel</keyword>
<evidence type="ECO:0000313" key="13">
    <source>
        <dbReference type="Proteomes" id="UP001642487"/>
    </source>
</evidence>
<dbReference type="Proteomes" id="UP001642487">
    <property type="component" value="Chromosome 10"/>
</dbReference>
<feature type="coiled-coil region" evidence="9">
    <location>
        <begin position="228"/>
        <end position="256"/>
    </location>
</feature>
<evidence type="ECO:0000256" key="5">
    <source>
        <dbReference type="ARBA" id="ARBA00022989"/>
    </source>
</evidence>
<evidence type="ECO:0000256" key="8">
    <source>
        <dbReference type="ARBA" id="ARBA00023303"/>
    </source>
</evidence>
<reference evidence="12 13" key="1">
    <citation type="submission" date="2024-03" db="EMBL/GenBank/DDBJ databases">
        <authorList>
            <person name="Gkanogiannis A."/>
            <person name="Becerra Lopez-Lavalle L."/>
        </authorList>
    </citation>
    <scope>NUCLEOTIDE SEQUENCE [LARGE SCALE GENOMIC DNA]</scope>
</reference>
<evidence type="ECO:0000256" key="7">
    <source>
        <dbReference type="ARBA" id="ARBA00023136"/>
    </source>
</evidence>
<evidence type="ECO:0000256" key="9">
    <source>
        <dbReference type="SAM" id="Coils"/>
    </source>
</evidence>
<evidence type="ECO:0000256" key="2">
    <source>
        <dbReference type="ARBA" id="ARBA00007079"/>
    </source>
</evidence>
<name>A0ABP0XRW0_9ROSI</name>
<feature type="region of interest" description="Disordered" evidence="10">
    <location>
        <begin position="420"/>
        <end position="445"/>
    </location>
</feature>
<keyword evidence="9" id="KW-0175">Coiled coil</keyword>
<comment type="similarity">
    <text evidence="2">Belongs to the aromatic acid exporter (TC 2.A.85) family.</text>
</comment>
<comment type="subcellular location">
    <subcellularLocation>
        <location evidence="1">Membrane</location>
        <topology evidence="1">Multi-pass membrane protein</topology>
    </subcellularLocation>
</comment>
<keyword evidence="13" id="KW-1185">Reference proteome</keyword>
<feature type="transmembrane region" description="Helical" evidence="11">
    <location>
        <begin position="187"/>
        <end position="209"/>
    </location>
</feature>
<dbReference type="InterPro" id="IPR020966">
    <property type="entry name" value="ALMT"/>
</dbReference>
<feature type="transmembrane region" description="Helical" evidence="11">
    <location>
        <begin position="104"/>
        <end position="121"/>
    </location>
</feature>
<evidence type="ECO:0000256" key="10">
    <source>
        <dbReference type="SAM" id="MobiDB-lite"/>
    </source>
</evidence>
<keyword evidence="6" id="KW-0406">Ion transport</keyword>
<protein>
    <recommendedName>
        <fullName evidence="14">Aluminum-activated malate transporter</fullName>
    </recommendedName>
</protein>
<organism evidence="12 13">
    <name type="scientific">Citrullus colocynthis</name>
    <name type="common">colocynth</name>
    <dbReference type="NCBI Taxonomy" id="252529"/>
    <lineage>
        <taxon>Eukaryota</taxon>
        <taxon>Viridiplantae</taxon>
        <taxon>Streptophyta</taxon>
        <taxon>Embryophyta</taxon>
        <taxon>Tracheophyta</taxon>
        <taxon>Spermatophyta</taxon>
        <taxon>Magnoliopsida</taxon>
        <taxon>eudicotyledons</taxon>
        <taxon>Gunneridae</taxon>
        <taxon>Pentapetalae</taxon>
        <taxon>rosids</taxon>
        <taxon>fabids</taxon>
        <taxon>Cucurbitales</taxon>
        <taxon>Cucurbitaceae</taxon>
        <taxon>Benincaseae</taxon>
        <taxon>Citrullus</taxon>
    </lineage>
</organism>
<dbReference type="EMBL" id="OZ021744">
    <property type="protein sequence ID" value="CAK9310909.1"/>
    <property type="molecule type" value="Genomic_DNA"/>
</dbReference>